<protein>
    <submittedName>
        <fullName evidence="3">Uncharacterized protein</fullName>
    </submittedName>
</protein>
<organism evidence="3 4">
    <name type="scientific">Ascodesmis nigricans</name>
    <dbReference type="NCBI Taxonomy" id="341454"/>
    <lineage>
        <taxon>Eukaryota</taxon>
        <taxon>Fungi</taxon>
        <taxon>Dikarya</taxon>
        <taxon>Ascomycota</taxon>
        <taxon>Pezizomycotina</taxon>
        <taxon>Pezizomycetes</taxon>
        <taxon>Pezizales</taxon>
        <taxon>Ascodesmidaceae</taxon>
        <taxon>Ascodesmis</taxon>
    </lineage>
</organism>
<proteinExistence type="predicted"/>
<feature type="region of interest" description="Disordered" evidence="2">
    <location>
        <begin position="145"/>
        <end position="180"/>
    </location>
</feature>
<feature type="compositionally biased region" description="Low complexity" evidence="2">
    <location>
        <begin position="361"/>
        <end position="378"/>
    </location>
</feature>
<dbReference type="STRING" id="341454.A0A4S2N390"/>
<keyword evidence="1" id="KW-0175">Coiled coil</keyword>
<dbReference type="InParanoid" id="A0A4S2N390"/>
<sequence length="709" mass="76243">MSKFSVPSTGITLGPVPSETLQALRLDFVDGALLEAALKQGADLKITFGKSMKLQCGKNSIEVIPTIDTTCHELYMSDSSGSSKLDFVGTFSHILEVRGSDVGGVNEAKAKLQKSYEMYNDQKAASSTMVMDSSQLPPAVSGRRAMYAQKKGQRSTGQSKPTTPSLKSTRSPLPDVEQGPTVPQATLDALRIPLLHLLALGPASEHSLSIKTRAPEDAITKVLNRIARRGTAGRKWELIDDFYKELDPWEFPYVKDKHRERAISNARDAFGRLRLSKDAPEYRVLLSPEEREKAEVAATTPKPPSVRKPASEGQASPPTVAKPSPALKSEDPKPAPTTKKAATAKNNISRIISGKKKAPAKLKGAIGRPPKAASATKKAPAKPKAAPKYKSKEFVDSDIEFDDEVSRQPSPPPAPAQPAKKSVSPPQPISMKRTVSKSSSVTASDTENVRTGAKRPAPTSDVSPAKRPKTSGTTPLGTSSQTSQKSVAAERKPATKSLVRKDDVPDADTGRKSEKRPAPPTSAPSPAKRPRMSDVSSSAGSSSQSGVHKLSKPTTTTSRYDAPPSVRSISNSPPKPSPLGSSPPITATNGAPSTASSPDLTPDESSTASQSPLGVIRNRSRLTNGAGVKRKANGVATNGKTQKKFDSHVLQLARNFREEYERYKRAHDELARGPRSRITSDKIRKLEMWDKELRAMKQRIEKAADSTYR</sequence>
<evidence type="ECO:0000313" key="3">
    <source>
        <dbReference type="EMBL" id="TGZ83571.1"/>
    </source>
</evidence>
<gene>
    <name evidence="3" type="ORF">EX30DRAFT_85741</name>
</gene>
<name>A0A4S2N390_9PEZI</name>
<feature type="compositionally biased region" description="Low complexity" evidence="2">
    <location>
        <begin position="336"/>
        <end position="345"/>
    </location>
</feature>
<evidence type="ECO:0000313" key="4">
    <source>
        <dbReference type="Proteomes" id="UP000298138"/>
    </source>
</evidence>
<feature type="compositionally biased region" description="Basic and acidic residues" evidence="2">
    <location>
        <begin position="488"/>
        <end position="517"/>
    </location>
</feature>
<evidence type="ECO:0000256" key="1">
    <source>
        <dbReference type="SAM" id="Coils"/>
    </source>
</evidence>
<feature type="region of interest" description="Disordered" evidence="2">
    <location>
        <begin position="291"/>
        <end position="643"/>
    </location>
</feature>
<dbReference type="Proteomes" id="UP000298138">
    <property type="component" value="Unassembled WGS sequence"/>
</dbReference>
<feature type="compositionally biased region" description="Low complexity" evidence="2">
    <location>
        <begin position="533"/>
        <end position="545"/>
    </location>
</feature>
<reference evidence="3 4" key="1">
    <citation type="submission" date="2019-04" db="EMBL/GenBank/DDBJ databases">
        <title>Comparative genomics and transcriptomics to analyze fruiting body development in filamentous ascomycetes.</title>
        <authorList>
            <consortium name="DOE Joint Genome Institute"/>
            <person name="Lutkenhaus R."/>
            <person name="Traeger S."/>
            <person name="Breuer J."/>
            <person name="Kuo A."/>
            <person name="Lipzen A."/>
            <person name="Pangilinan J."/>
            <person name="Dilworth D."/>
            <person name="Sandor L."/>
            <person name="Poggeler S."/>
            <person name="Barry K."/>
            <person name="Grigoriev I.V."/>
            <person name="Nowrousian M."/>
        </authorList>
    </citation>
    <scope>NUCLEOTIDE SEQUENCE [LARGE SCALE GENOMIC DNA]</scope>
    <source>
        <strain evidence="3 4">CBS 389.68</strain>
    </source>
</reference>
<keyword evidence="4" id="KW-1185">Reference proteome</keyword>
<feature type="coiled-coil region" evidence="1">
    <location>
        <begin position="653"/>
        <end position="706"/>
    </location>
</feature>
<dbReference type="UniPathway" id="UPA00143"/>
<evidence type="ECO:0000256" key="2">
    <source>
        <dbReference type="SAM" id="MobiDB-lite"/>
    </source>
</evidence>
<feature type="compositionally biased region" description="Polar residues" evidence="2">
    <location>
        <begin position="436"/>
        <end position="446"/>
    </location>
</feature>
<feature type="compositionally biased region" description="Basic residues" evidence="2">
    <location>
        <begin position="379"/>
        <end position="389"/>
    </location>
</feature>
<dbReference type="SUPFAM" id="SSF46785">
    <property type="entry name" value="Winged helix' DNA-binding domain"/>
    <property type="match status" value="1"/>
</dbReference>
<dbReference type="GO" id="GO:0016567">
    <property type="term" value="P:protein ubiquitination"/>
    <property type="evidence" value="ECO:0007669"/>
    <property type="project" value="UniProtKB-UniPathway"/>
</dbReference>
<feature type="compositionally biased region" description="Polar residues" evidence="2">
    <location>
        <begin position="470"/>
        <end position="486"/>
    </location>
</feature>
<feature type="compositionally biased region" description="Polar residues" evidence="2">
    <location>
        <begin position="585"/>
        <end position="612"/>
    </location>
</feature>
<dbReference type="AlphaFoldDB" id="A0A4S2N390"/>
<feature type="compositionally biased region" description="Polar residues" evidence="2">
    <location>
        <begin position="154"/>
        <end position="171"/>
    </location>
</feature>
<dbReference type="OrthoDB" id="2587563at2759"/>
<dbReference type="InterPro" id="IPR036390">
    <property type="entry name" value="WH_DNA-bd_sf"/>
</dbReference>
<dbReference type="EMBL" id="ML220113">
    <property type="protein sequence ID" value="TGZ83571.1"/>
    <property type="molecule type" value="Genomic_DNA"/>
</dbReference>
<accession>A0A4S2N390</accession>